<protein>
    <submittedName>
        <fullName evidence="1">Uncharacterized protein</fullName>
    </submittedName>
</protein>
<evidence type="ECO:0000313" key="1">
    <source>
        <dbReference type="EMBL" id="MPM55342.1"/>
    </source>
</evidence>
<reference evidence="1" key="1">
    <citation type="submission" date="2019-08" db="EMBL/GenBank/DDBJ databases">
        <authorList>
            <person name="Kucharzyk K."/>
            <person name="Murdoch R.W."/>
            <person name="Higgins S."/>
            <person name="Loffler F."/>
        </authorList>
    </citation>
    <scope>NUCLEOTIDE SEQUENCE</scope>
</reference>
<organism evidence="1">
    <name type="scientific">bioreactor metagenome</name>
    <dbReference type="NCBI Taxonomy" id="1076179"/>
    <lineage>
        <taxon>unclassified sequences</taxon>
        <taxon>metagenomes</taxon>
        <taxon>ecological metagenomes</taxon>
    </lineage>
</organism>
<dbReference type="EMBL" id="VSSQ01015231">
    <property type="protein sequence ID" value="MPM55342.1"/>
    <property type="molecule type" value="Genomic_DNA"/>
</dbReference>
<comment type="caution">
    <text evidence="1">The sequence shown here is derived from an EMBL/GenBank/DDBJ whole genome shotgun (WGS) entry which is preliminary data.</text>
</comment>
<proteinExistence type="predicted"/>
<accession>A0A645APZ7</accession>
<sequence length="40" mass="4575">MSMPVFRVIAALFKTQLSLQGRDIGVNHRQEFINGQYDPP</sequence>
<gene>
    <name evidence="1" type="ORF">SDC9_102136</name>
</gene>
<dbReference type="AlphaFoldDB" id="A0A645APZ7"/>
<name>A0A645APZ7_9ZZZZ</name>